<feature type="compositionally biased region" description="Basic and acidic residues" evidence="1">
    <location>
        <begin position="331"/>
        <end position="346"/>
    </location>
</feature>
<dbReference type="GO" id="GO:0005634">
    <property type="term" value="C:nucleus"/>
    <property type="evidence" value="ECO:0007669"/>
    <property type="project" value="TreeGrafter"/>
</dbReference>
<dbReference type="Proteomes" id="UP000053660">
    <property type="component" value="Unassembled WGS sequence"/>
</dbReference>
<dbReference type="Gene3D" id="3.40.50.1010">
    <property type="entry name" value="5'-nuclease"/>
    <property type="match status" value="2"/>
</dbReference>
<dbReference type="PANTHER" id="PTHR16161">
    <property type="entry name" value="TRANSCRIPTIONAL PROTEIN SWT1"/>
    <property type="match status" value="1"/>
</dbReference>
<dbReference type="SUPFAM" id="SSF51045">
    <property type="entry name" value="WW domain"/>
    <property type="match status" value="1"/>
</dbReference>
<dbReference type="SMART" id="SM00456">
    <property type="entry name" value="WW"/>
    <property type="match status" value="1"/>
</dbReference>
<dbReference type="SUPFAM" id="SSF88723">
    <property type="entry name" value="PIN domain-like"/>
    <property type="match status" value="1"/>
</dbReference>
<evidence type="ECO:0000259" key="2">
    <source>
        <dbReference type="PROSITE" id="PS50020"/>
    </source>
</evidence>
<name>A0A0B1TU84_OESDE</name>
<dbReference type="Pfam" id="PF13638">
    <property type="entry name" value="PIN_4"/>
    <property type="match status" value="1"/>
</dbReference>
<dbReference type="InterPro" id="IPR052626">
    <property type="entry name" value="SWT1_Regulator"/>
</dbReference>
<dbReference type="Pfam" id="PF00397">
    <property type="entry name" value="WW"/>
    <property type="match status" value="1"/>
</dbReference>
<dbReference type="EMBL" id="KN549254">
    <property type="protein sequence ID" value="KHJ99005.1"/>
    <property type="molecule type" value="Genomic_DNA"/>
</dbReference>
<keyword evidence="4" id="KW-1185">Reference proteome</keyword>
<evidence type="ECO:0000256" key="1">
    <source>
        <dbReference type="SAM" id="MobiDB-lite"/>
    </source>
</evidence>
<evidence type="ECO:0000313" key="4">
    <source>
        <dbReference type="Proteomes" id="UP000053660"/>
    </source>
</evidence>
<dbReference type="InterPro" id="IPR001202">
    <property type="entry name" value="WW_dom"/>
</dbReference>
<dbReference type="OrthoDB" id="2017974at2759"/>
<feature type="compositionally biased region" description="Polar residues" evidence="1">
    <location>
        <begin position="277"/>
        <end position="296"/>
    </location>
</feature>
<proteinExistence type="predicted"/>
<dbReference type="CDD" id="cd00201">
    <property type="entry name" value="WW"/>
    <property type="match status" value="1"/>
</dbReference>
<evidence type="ECO:0000313" key="3">
    <source>
        <dbReference type="EMBL" id="KHJ99005.1"/>
    </source>
</evidence>
<sequence length="445" mass="50103">MGGERKKVQIQIGGLPEPWMAYVHIAKKRVFYHNPNTNSSVWELPPKAKKKCKPGLEGILEIELGKILSSKDADSSLEMMDCTEWEEPASSPKDDCEAMDIDLTQDLRQMRGSHYDQEALPLHTESQQPFEAFPGTSRSCVVFDTCALIDDPDLISECISRHVSVVIPYRVYYELDRMKKLTSETESAAALGGSFSPVEGFMTSSEEDVNDDYILKCAFRIKALLDARNAGWEVVFITNDQLLSLKAHASKIPCYNVEETNAILAKAPVIGDEAQQDAHSASENKVSSSAPSSSENTGRENQREVGRKEKGIAKNGLPKLDNAIKAHKLKTEGNRYRLREREKPDDNVTGPTGPLETFDKMWRPLLGALHKSFTTNQDEASLAQMVKMVWWLYYYYFPQQDDKEVNYQVIIQGGLLKELRTPSARSKSVMHSLRKFSNDSKFAHE</sequence>
<gene>
    <name evidence="3" type="ORF">OESDEN_01020</name>
</gene>
<feature type="region of interest" description="Disordered" evidence="1">
    <location>
        <begin position="331"/>
        <end position="355"/>
    </location>
</feature>
<feature type="region of interest" description="Disordered" evidence="1">
    <location>
        <begin position="274"/>
        <end position="312"/>
    </location>
</feature>
<dbReference type="PANTHER" id="PTHR16161:SF0">
    <property type="entry name" value="TRANSCRIPTIONAL PROTEIN SWT1"/>
    <property type="match status" value="1"/>
</dbReference>
<dbReference type="Gene3D" id="2.20.70.10">
    <property type="match status" value="1"/>
</dbReference>
<feature type="compositionally biased region" description="Basic and acidic residues" evidence="1">
    <location>
        <begin position="297"/>
        <end position="312"/>
    </location>
</feature>
<accession>A0A0B1TU84</accession>
<dbReference type="AlphaFoldDB" id="A0A0B1TU84"/>
<dbReference type="InterPro" id="IPR036020">
    <property type="entry name" value="WW_dom_sf"/>
</dbReference>
<dbReference type="InterPro" id="IPR002716">
    <property type="entry name" value="PIN_dom"/>
</dbReference>
<protein>
    <submittedName>
        <fullName evidence="3">WW domain protein</fullName>
    </submittedName>
</protein>
<reference evidence="3 4" key="1">
    <citation type="submission" date="2014-03" db="EMBL/GenBank/DDBJ databases">
        <title>Draft genome of the hookworm Oesophagostomum dentatum.</title>
        <authorList>
            <person name="Mitreva M."/>
        </authorList>
    </citation>
    <scope>NUCLEOTIDE SEQUENCE [LARGE SCALE GENOMIC DNA]</scope>
    <source>
        <strain evidence="3 4">OD-Hann</strain>
    </source>
</reference>
<organism evidence="3 4">
    <name type="scientific">Oesophagostomum dentatum</name>
    <name type="common">Nodular worm</name>
    <dbReference type="NCBI Taxonomy" id="61180"/>
    <lineage>
        <taxon>Eukaryota</taxon>
        <taxon>Metazoa</taxon>
        <taxon>Ecdysozoa</taxon>
        <taxon>Nematoda</taxon>
        <taxon>Chromadorea</taxon>
        <taxon>Rhabditida</taxon>
        <taxon>Rhabditina</taxon>
        <taxon>Rhabditomorpha</taxon>
        <taxon>Strongyloidea</taxon>
        <taxon>Strongylidae</taxon>
        <taxon>Oesophagostomum</taxon>
    </lineage>
</organism>
<dbReference type="InterPro" id="IPR029060">
    <property type="entry name" value="PIN-like_dom_sf"/>
</dbReference>
<dbReference type="PROSITE" id="PS50020">
    <property type="entry name" value="WW_DOMAIN_2"/>
    <property type="match status" value="1"/>
</dbReference>
<feature type="domain" description="WW" evidence="2">
    <location>
        <begin position="13"/>
        <end position="47"/>
    </location>
</feature>